<feature type="domain" description="MATH" evidence="2">
    <location>
        <begin position="65"/>
        <end position="187"/>
    </location>
</feature>
<dbReference type="AlphaFoldDB" id="A0AAP0RZY0"/>
<feature type="region of interest" description="Disordered" evidence="1">
    <location>
        <begin position="757"/>
        <end position="791"/>
    </location>
</feature>
<proteinExistence type="predicted"/>
<feature type="compositionally biased region" description="Polar residues" evidence="1">
    <location>
        <begin position="593"/>
        <end position="602"/>
    </location>
</feature>
<dbReference type="EMBL" id="JBBPBK010000003">
    <property type="protein sequence ID" value="KAK9287594.1"/>
    <property type="molecule type" value="Genomic_DNA"/>
</dbReference>
<evidence type="ECO:0000313" key="4">
    <source>
        <dbReference type="Proteomes" id="UP001415857"/>
    </source>
</evidence>
<evidence type="ECO:0000256" key="1">
    <source>
        <dbReference type="SAM" id="MobiDB-lite"/>
    </source>
</evidence>
<dbReference type="PANTHER" id="PTHR47477">
    <property type="entry name" value="TNF RECEPTOR-ASSOCIATED FACTOR HOMOLOG 1A"/>
    <property type="match status" value="1"/>
</dbReference>
<dbReference type="Proteomes" id="UP001415857">
    <property type="component" value="Unassembled WGS sequence"/>
</dbReference>
<accession>A0AAP0RZY0</accession>
<protein>
    <recommendedName>
        <fullName evidence="2">MATH domain-containing protein</fullName>
    </recommendedName>
</protein>
<keyword evidence="4" id="KW-1185">Reference proteome</keyword>
<feature type="compositionally biased region" description="Low complexity" evidence="1">
    <location>
        <begin position="766"/>
        <end position="781"/>
    </location>
</feature>
<dbReference type="CDD" id="cd00121">
    <property type="entry name" value="MATH"/>
    <property type="match status" value="1"/>
</dbReference>
<reference evidence="3 4" key="1">
    <citation type="journal article" date="2024" name="Plant J.">
        <title>Genome sequences and population genomics reveal climatic adaptation and genomic divergence between two closely related sweetgum species.</title>
        <authorList>
            <person name="Xu W.Q."/>
            <person name="Ren C.Q."/>
            <person name="Zhang X.Y."/>
            <person name="Comes H.P."/>
            <person name="Liu X.H."/>
            <person name="Li Y.G."/>
            <person name="Kettle C.J."/>
            <person name="Jalonen R."/>
            <person name="Gaisberger H."/>
            <person name="Ma Y.Z."/>
            <person name="Qiu Y.X."/>
        </authorList>
    </citation>
    <scope>NUCLEOTIDE SEQUENCE [LARGE SCALE GENOMIC DNA]</scope>
    <source>
        <strain evidence="3">Hangzhou</strain>
    </source>
</reference>
<feature type="compositionally biased region" description="Basic and acidic residues" evidence="1">
    <location>
        <begin position="461"/>
        <end position="488"/>
    </location>
</feature>
<feature type="region of interest" description="Disordered" evidence="1">
    <location>
        <begin position="679"/>
        <end position="717"/>
    </location>
</feature>
<dbReference type="Gene3D" id="2.60.210.10">
    <property type="entry name" value="Apoptosis, Tumor Necrosis Factor Receptor Associated Protein 2, Chain A"/>
    <property type="match status" value="1"/>
</dbReference>
<feature type="compositionally biased region" description="Basic and acidic residues" evidence="1">
    <location>
        <begin position="348"/>
        <end position="373"/>
    </location>
</feature>
<sequence length="1127" mass="125014">MAGTASEESGVGRSMEGISSGQRCQSGEALAEWRSSEQVENGTPSTSPHDSDDDDDPGPKPSDLYGKYTWKIEKFSQINKRELRSNAFEVGGYKWYILIYPQGCDVCNHLSLFLCVANHDKLLPGWSHFAQFTIAVVNKDPKKSKYSDTLHRFWKKEHDWGWKKFMELSKVLDGFIDADTLIIKAQVQVIREKADRPFRCLDCQYRRELVRVYLTNVEQICRRFVEERRGKLVKLIEDKARWSSFCTFWLGIDQTARRRMSREKTDMILKVVVKNFFIEKEVTSTLVMDSLYSGLKALEGHTKYKKGKAKLLDVEEMPAPMVRVEKDMFVLVDDVLLLLERAAMEPLPPKDDKGPQNRTKDGSSGEDFNKDSIERDERRLTELGRRTVEIFVLAHIFSNKIEVAYQEAVALKRQEELIREEEAAWQAESDQKAKRGAAEKEKKSKKKQAKQKRNNRKGKDKLRDEKSVVAVHDNHHQETPTDERKDFMTEEVQPMLEKPDTLEDDSDDSVDGVAEVPQPDSEDRDAGPVNWDTDTSEVHPPTETSSSGISGLSSVQNGIVERKSPSVMDDSSSTCSTDSVPSVLMNGPYKGNSFPQYRNQKSPGRGKNQRGKATCDGTNWANETDSQLSEPATDAGNLNDVSGNCKASESEAVVHSLQDRIKWLENHVVRKEEEVVSLQRKLSTKDQVDVERPSKERTTTVPSSPRSPPRNVPSTTVQLKLESKVSNVAEPVLVRKTSSSSPQQTDKVAPLVTSFQSMGVSKPESQKAAAPKPTEKPTAQPVPVMSRPSSAPLIPGPRPPAPVVSIVQTAPSLARSVSAAGRLGPDPSPATHSFVPQSYRNAMMGNAVSASSSGFTQPHSPSSAVNPSPAYAQSPTLVSAPLFLNQSSSERMDPNSIKSGFSFGMATRDVLQNGPQWMDSPQRDVSRGMPYEPSSLVNDMPSIDWYKPMPTDFPACTSGRQTQGVFADEFPHLDIINDLLDDEQGMGKAARSSTAFQGLSNGPHMLNRQLSYPGDMGVSGDLGSSTSSGKFERTRSYHDDGFQRGYGSASGHFDSLRDMIPHGNQLPYANGQIDGLIPNQWQVAGTDLSLLSMMNTEGDGYPYHMPEYPNLACGVNGYTVFRPSNGH</sequence>
<dbReference type="SUPFAM" id="SSF49599">
    <property type="entry name" value="TRAF domain-like"/>
    <property type="match status" value="1"/>
</dbReference>
<feature type="region of interest" description="Disordered" evidence="1">
    <location>
        <begin position="424"/>
        <end position="643"/>
    </location>
</feature>
<evidence type="ECO:0000313" key="3">
    <source>
        <dbReference type="EMBL" id="KAK9287594.1"/>
    </source>
</evidence>
<feature type="region of interest" description="Disordered" evidence="1">
    <location>
        <begin position="995"/>
        <end position="1036"/>
    </location>
</feature>
<gene>
    <name evidence="3" type="ORF">L1049_016029</name>
</gene>
<evidence type="ECO:0000259" key="2">
    <source>
        <dbReference type="PROSITE" id="PS50144"/>
    </source>
</evidence>
<dbReference type="PROSITE" id="PS50144">
    <property type="entry name" value="MATH"/>
    <property type="match status" value="1"/>
</dbReference>
<feature type="compositionally biased region" description="Basic and acidic residues" evidence="1">
    <location>
        <begin position="429"/>
        <end position="442"/>
    </location>
</feature>
<dbReference type="SMART" id="SM00061">
    <property type="entry name" value="MATH"/>
    <property type="match status" value="1"/>
</dbReference>
<feature type="region of interest" description="Disordered" evidence="1">
    <location>
        <begin position="849"/>
        <end position="870"/>
    </location>
</feature>
<feature type="region of interest" description="Disordered" evidence="1">
    <location>
        <begin position="1"/>
        <end position="65"/>
    </location>
</feature>
<feature type="region of interest" description="Disordered" evidence="1">
    <location>
        <begin position="346"/>
        <end position="373"/>
    </location>
</feature>
<feature type="compositionally biased region" description="Low complexity" evidence="1">
    <location>
        <begin position="565"/>
        <end position="583"/>
    </location>
</feature>
<dbReference type="Pfam" id="PF22486">
    <property type="entry name" value="MATH_2"/>
    <property type="match status" value="1"/>
</dbReference>
<feature type="compositionally biased region" description="Low complexity" evidence="1">
    <location>
        <begin position="545"/>
        <end position="554"/>
    </location>
</feature>
<dbReference type="PANTHER" id="PTHR47477:SF8">
    <property type="entry name" value="TNF RECEPTOR-ASSOCIATED FACTOR HOMOLOG 1A"/>
    <property type="match status" value="1"/>
</dbReference>
<name>A0AAP0RZY0_LIQFO</name>
<dbReference type="InterPro" id="IPR055327">
    <property type="entry name" value="TRAF1A/B"/>
</dbReference>
<comment type="caution">
    <text evidence="3">The sequence shown here is derived from an EMBL/GenBank/DDBJ whole genome shotgun (WGS) entry which is preliminary data.</text>
</comment>
<feature type="compositionally biased region" description="Basic and acidic residues" evidence="1">
    <location>
        <begin position="683"/>
        <end position="698"/>
    </location>
</feature>
<organism evidence="3 4">
    <name type="scientific">Liquidambar formosana</name>
    <name type="common">Formosan gum</name>
    <dbReference type="NCBI Taxonomy" id="63359"/>
    <lineage>
        <taxon>Eukaryota</taxon>
        <taxon>Viridiplantae</taxon>
        <taxon>Streptophyta</taxon>
        <taxon>Embryophyta</taxon>
        <taxon>Tracheophyta</taxon>
        <taxon>Spermatophyta</taxon>
        <taxon>Magnoliopsida</taxon>
        <taxon>eudicotyledons</taxon>
        <taxon>Gunneridae</taxon>
        <taxon>Pentapetalae</taxon>
        <taxon>Saxifragales</taxon>
        <taxon>Altingiaceae</taxon>
        <taxon>Liquidambar</taxon>
    </lineage>
</organism>
<feature type="compositionally biased region" description="Polar residues" evidence="1">
    <location>
        <begin position="616"/>
        <end position="630"/>
    </location>
</feature>
<dbReference type="InterPro" id="IPR002083">
    <property type="entry name" value="MATH/TRAF_dom"/>
</dbReference>
<dbReference type="InterPro" id="IPR008974">
    <property type="entry name" value="TRAF-like"/>
</dbReference>
<feature type="compositionally biased region" description="Basic residues" evidence="1">
    <location>
        <begin position="443"/>
        <end position="460"/>
    </location>
</feature>